<organism evidence="2 3">
    <name type="scientific">Evansella vedderi</name>
    <dbReference type="NCBI Taxonomy" id="38282"/>
    <lineage>
        <taxon>Bacteria</taxon>
        <taxon>Bacillati</taxon>
        <taxon>Bacillota</taxon>
        <taxon>Bacilli</taxon>
        <taxon>Bacillales</taxon>
        <taxon>Bacillaceae</taxon>
        <taxon>Evansella</taxon>
    </lineage>
</organism>
<protein>
    <submittedName>
        <fullName evidence="2">Uncharacterized protein</fullName>
    </submittedName>
</protein>
<evidence type="ECO:0000256" key="1">
    <source>
        <dbReference type="SAM" id="MobiDB-lite"/>
    </source>
</evidence>
<accession>A0ABT9ZQR8</accession>
<evidence type="ECO:0000313" key="3">
    <source>
        <dbReference type="Proteomes" id="UP001230005"/>
    </source>
</evidence>
<dbReference type="Proteomes" id="UP001230005">
    <property type="component" value="Unassembled WGS sequence"/>
</dbReference>
<feature type="region of interest" description="Disordered" evidence="1">
    <location>
        <begin position="89"/>
        <end position="128"/>
    </location>
</feature>
<evidence type="ECO:0000313" key="2">
    <source>
        <dbReference type="EMBL" id="MDQ0253589.1"/>
    </source>
</evidence>
<feature type="compositionally biased region" description="Polar residues" evidence="1">
    <location>
        <begin position="91"/>
        <end position="101"/>
    </location>
</feature>
<sequence>MYKANFGFGSMSNTISSNNFSIVLDNDFIDSPFDDRDVFVSRNLPMNRVNQVDFQDINVNTLINNSSVAIGENNMYGWSGHSKRNFGNGKFSGTNVTNNNHNHLEDNDYIDTPINDQDYKPGFLDQRG</sequence>
<comment type="caution">
    <text evidence="2">The sequence shown here is derived from an EMBL/GenBank/DDBJ whole genome shotgun (WGS) entry which is preliminary data.</text>
</comment>
<reference evidence="2 3" key="1">
    <citation type="submission" date="2023-07" db="EMBL/GenBank/DDBJ databases">
        <title>Genomic Encyclopedia of Type Strains, Phase IV (KMG-IV): sequencing the most valuable type-strain genomes for metagenomic binning, comparative biology and taxonomic classification.</title>
        <authorList>
            <person name="Goeker M."/>
        </authorList>
    </citation>
    <scope>NUCLEOTIDE SEQUENCE [LARGE SCALE GENOMIC DNA]</scope>
    <source>
        <strain evidence="2 3">DSM 9768</strain>
    </source>
</reference>
<gene>
    <name evidence="2" type="ORF">J2S74_000961</name>
</gene>
<dbReference type="EMBL" id="JAUSUG010000003">
    <property type="protein sequence ID" value="MDQ0253589.1"/>
    <property type="molecule type" value="Genomic_DNA"/>
</dbReference>
<proteinExistence type="predicted"/>
<keyword evidence="3" id="KW-1185">Reference proteome</keyword>
<dbReference type="RefSeq" id="WP_307322448.1">
    <property type="nucleotide sequence ID" value="NZ_JAUSUG010000003.1"/>
</dbReference>
<name>A0ABT9ZQR8_9BACI</name>